<feature type="domain" description="Reverse transcriptase zinc-binding" evidence="1">
    <location>
        <begin position="143"/>
        <end position="226"/>
    </location>
</feature>
<comment type="caution">
    <text evidence="2">The sequence shown here is derived from an EMBL/GenBank/DDBJ whole genome shotgun (WGS) entry which is preliminary data.</text>
</comment>
<keyword evidence="2" id="KW-0695">RNA-directed DNA polymerase</keyword>
<dbReference type="InterPro" id="IPR026960">
    <property type="entry name" value="RVT-Znf"/>
</dbReference>
<sequence>ERVIKAIHGDDGKIGRNSKSGHTSIWHDIVQEMEVFKKQGTDICTFMHNKLGNGANTFFWEDVWRGNVVFKYRFLRLYALESHKRIDVVAKLAHFSVAYSFRHAPKSGEEQSQLVDLLTTIEGVSLVSMNDRWLWSLEGSGDFSVASVRKLIDDIRLLDVSSKTRWIKVVHIKVNVHAWKVRLDSLPTRLNISRRGMDIASIFCSICGNAVESSRHLFFDCHVSKDLFRKISRWWDLSYMEVSSYDE</sequence>
<dbReference type="PANTHER" id="PTHR36617">
    <property type="entry name" value="PROTEIN, PUTATIVE-RELATED"/>
    <property type="match status" value="1"/>
</dbReference>
<organism evidence="2">
    <name type="scientific">Tanacetum cinerariifolium</name>
    <name type="common">Dalmatian daisy</name>
    <name type="synonym">Chrysanthemum cinerariifolium</name>
    <dbReference type="NCBI Taxonomy" id="118510"/>
    <lineage>
        <taxon>Eukaryota</taxon>
        <taxon>Viridiplantae</taxon>
        <taxon>Streptophyta</taxon>
        <taxon>Embryophyta</taxon>
        <taxon>Tracheophyta</taxon>
        <taxon>Spermatophyta</taxon>
        <taxon>Magnoliopsida</taxon>
        <taxon>eudicotyledons</taxon>
        <taxon>Gunneridae</taxon>
        <taxon>Pentapetalae</taxon>
        <taxon>asterids</taxon>
        <taxon>campanulids</taxon>
        <taxon>Asterales</taxon>
        <taxon>Asteraceae</taxon>
        <taxon>Asteroideae</taxon>
        <taxon>Anthemideae</taxon>
        <taxon>Anthemidinae</taxon>
        <taxon>Tanacetum</taxon>
    </lineage>
</organism>
<gene>
    <name evidence="2" type="ORF">Tci_836106</name>
</gene>
<name>A0A699Q5X2_TANCI</name>
<feature type="non-terminal residue" evidence="2">
    <location>
        <position position="247"/>
    </location>
</feature>
<evidence type="ECO:0000259" key="1">
    <source>
        <dbReference type="Pfam" id="PF13966"/>
    </source>
</evidence>
<dbReference type="GO" id="GO:0003964">
    <property type="term" value="F:RNA-directed DNA polymerase activity"/>
    <property type="evidence" value="ECO:0007669"/>
    <property type="project" value="UniProtKB-KW"/>
</dbReference>
<feature type="non-terminal residue" evidence="2">
    <location>
        <position position="1"/>
    </location>
</feature>
<keyword evidence="2" id="KW-0808">Transferase</keyword>
<dbReference type="EMBL" id="BKCJ011001026">
    <property type="protein sequence ID" value="GFC64136.1"/>
    <property type="molecule type" value="Genomic_DNA"/>
</dbReference>
<evidence type="ECO:0000313" key="2">
    <source>
        <dbReference type="EMBL" id="GFC64136.1"/>
    </source>
</evidence>
<dbReference type="Pfam" id="PF13966">
    <property type="entry name" value="zf-RVT"/>
    <property type="match status" value="1"/>
</dbReference>
<keyword evidence="2" id="KW-0548">Nucleotidyltransferase</keyword>
<dbReference type="PANTHER" id="PTHR36617:SF16">
    <property type="entry name" value="OS04G0516500 PROTEIN"/>
    <property type="match status" value="1"/>
</dbReference>
<proteinExistence type="predicted"/>
<reference evidence="2" key="1">
    <citation type="journal article" date="2019" name="Sci. Rep.">
        <title>Draft genome of Tanacetum cinerariifolium, the natural source of mosquito coil.</title>
        <authorList>
            <person name="Yamashiro T."/>
            <person name="Shiraishi A."/>
            <person name="Satake H."/>
            <person name="Nakayama K."/>
        </authorList>
    </citation>
    <scope>NUCLEOTIDE SEQUENCE</scope>
</reference>
<dbReference type="AlphaFoldDB" id="A0A699Q5X2"/>
<accession>A0A699Q5X2</accession>
<protein>
    <submittedName>
        <fullName evidence="2">RNA-directed DNA polymerase, eukaryota</fullName>
    </submittedName>
</protein>